<gene>
    <name evidence="1" type="ORF">LCGC14_1872260</name>
</gene>
<reference evidence="1" key="1">
    <citation type="journal article" date="2015" name="Nature">
        <title>Complex archaea that bridge the gap between prokaryotes and eukaryotes.</title>
        <authorList>
            <person name="Spang A."/>
            <person name="Saw J.H."/>
            <person name="Jorgensen S.L."/>
            <person name="Zaremba-Niedzwiedzka K."/>
            <person name="Martijn J."/>
            <person name="Lind A.E."/>
            <person name="van Eijk R."/>
            <person name="Schleper C."/>
            <person name="Guy L."/>
            <person name="Ettema T.J."/>
        </authorList>
    </citation>
    <scope>NUCLEOTIDE SEQUENCE</scope>
</reference>
<evidence type="ECO:0000313" key="1">
    <source>
        <dbReference type="EMBL" id="KKL93675.1"/>
    </source>
</evidence>
<sequence>TAFKKNIFVIYILADVVFDDEIGEPI</sequence>
<proteinExistence type="predicted"/>
<organism evidence="1">
    <name type="scientific">marine sediment metagenome</name>
    <dbReference type="NCBI Taxonomy" id="412755"/>
    <lineage>
        <taxon>unclassified sequences</taxon>
        <taxon>metagenomes</taxon>
        <taxon>ecological metagenomes</taxon>
    </lineage>
</organism>
<accession>A0A0F9IIN9</accession>
<dbReference type="AlphaFoldDB" id="A0A0F9IIN9"/>
<protein>
    <submittedName>
        <fullName evidence="1">Uncharacterized protein</fullName>
    </submittedName>
</protein>
<name>A0A0F9IIN9_9ZZZZ</name>
<dbReference type="EMBL" id="LAZR01019123">
    <property type="protein sequence ID" value="KKL93675.1"/>
    <property type="molecule type" value="Genomic_DNA"/>
</dbReference>
<comment type="caution">
    <text evidence="1">The sequence shown here is derived from an EMBL/GenBank/DDBJ whole genome shotgun (WGS) entry which is preliminary data.</text>
</comment>
<feature type="non-terminal residue" evidence="1">
    <location>
        <position position="1"/>
    </location>
</feature>